<dbReference type="Proteomes" id="UP001597380">
    <property type="component" value="Unassembled WGS sequence"/>
</dbReference>
<gene>
    <name evidence="12" type="ORF">ACFSJ3_16185</name>
</gene>
<keyword evidence="2 8" id="KW-0349">Heme</keyword>
<feature type="chain" id="PRO_5046597675" evidence="10">
    <location>
        <begin position="19"/>
        <end position="245"/>
    </location>
</feature>
<evidence type="ECO:0000256" key="5">
    <source>
        <dbReference type="ARBA" id="ARBA00022989"/>
    </source>
</evidence>
<sequence length="245" mass="27832">MKRIIVVLMTLLPCFAFAAGSSVPLDKANYDLSDQASLQTGAKLFMNYCSGCHSTQYQRYERVARDLGIPNELMQENLMFIKDTKIGALMENSMSEELGAKWFGATPPDLTLVARVRGADWLYTYLRGFYEDPSRPFGVNNTVFKDVGMPHVLQELQGVPRKAFETQLIDGEQKEVYVGIRADGSGEMSSDEYDKAVLDLVNFMVYSGEPMQLERRSMGWWVMGFLVIFTILAVLLKKEYFRDLH</sequence>
<evidence type="ECO:0000256" key="10">
    <source>
        <dbReference type="SAM" id="SignalP"/>
    </source>
</evidence>
<keyword evidence="13" id="KW-1185">Reference proteome</keyword>
<keyword evidence="6 8" id="KW-0408">Iron</keyword>
<dbReference type="InterPro" id="IPR009056">
    <property type="entry name" value="Cyt_c-like_dom"/>
</dbReference>
<feature type="signal peptide" evidence="10">
    <location>
        <begin position="1"/>
        <end position="18"/>
    </location>
</feature>
<keyword evidence="3 9" id="KW-0812">Transmembrane</keyword>
<evidence type="ECO:0000313" key="12">
    <source>
        <dbReference type="EMBL" id="MFD2097533.1"/>
    </source>
</evidence>
<keyword evidence="4 8" id="KW-0479">Metal-binding</keyword>
<dbReference type="EMBL" id="JBHUHT010000025">
    <property type="protein sequence ID" value="MFD2097533.1"/>
    <property type="molecule type" value="Genomic_DNA"/>
</dbReference>
<dbReference type="SUPFAM" id="SSF46626">
    <property type="entry name" value="Cytochrome c"/>
    <property type="match status" value="1"/>
</dbReference>
<name>A0ABW4XR25_9GAMM</name>
<evidence type="ECO:0000256" key="6">
    <source>
        <dbReference type="ARBA" id="ARBA00023004"/>
    </source>
</evidence>
<evidence type="ECO:0000256" key="7">
    <source>
        <dbReference type="ARBA" id="ARBA00023136"/>
    </source>
</evidence>
<evidence type="ECO:0000256" key="3">
    <source>
        <dbReference type="ARBA" id="ARBA00022692"/>
    </source>
</evidence>
<accession>A0ABW4XR25</accession>
<evidence type="ECO:0000256" key="8">
    <source>
        <dbReference type="PROSITE-ProRule" id="PRU00433"/>
    </source>
</evidence>
<proteinExistence type="predicted"/>
<dbReference type="PANTHER" id="PTHR10266">
    <property type="entry name" value="CYTOCHROME C1"/>
    <property type="match status" value="1"/>
</dbReference>
<keyword evidence="5 9" id="KW-1133">Transmembrane helix</keyword>
<organism evidence="12 13">
    <name type="scientific">Corallincola platygyrae</name>
    <dbReference type="NCBI Taxonomy" id="1193278"/>
    <lineage>
        <taxon>Bacteria</taxon>
        <taxon>Pseudomonadati</taxon>
        <taxon>Pseudomonadota</taxon>
        <taxon>Gammaproteobacteria</taxon>
        <taxon>Alteromonadales</taxon>
        <taxon>Psychromonadaceae</taxon>
        <taxon>Corallincola</taxon>
    </lineage>
</organism>
<dbReference type="InterPro" id="IPR036909">
    <property type="entry name" value="Cyt_c-like_dom_sf"/>
</dbReference>
<dbReference type="RefSeq" id="WP_345341591.1">
    <property type="nucleotide sequence ID" value="NZ_BAABLI010000029.1"/>
</dbReference>
<dbReference type="PROSITE" id="PS51007">
    <property type="entry name" value="CYTC"/>
    <property type="match status" value="1"/>
</dbReference>
<reference evidence="13" key="1">
    <citation type="journal article" date="2019" name="Int. J. Syst. Evol. Microbiol.">
        <title>The Global Catalogue of Microorganisms (GCM) 10K type strain sequencing project: providing services to taxonomists for standard genome sequencing and annotation.</title>
        <authorList>
            <consortium name="The Broad Institute Genomics Platform"/>
            <consortium name="The Broad Institute Genome Sequencing Center for Infectious Disease"/>
            <person name="Wu L."/>
            <person name="Ma J."/>
        </authorList>
    </citation>
    <scope>NUCLEOTIDE SEQUENCE [LARGE SCALE GENOMIC DNA]</scope>
    <source>
        <strain evidence="13">CGMCC 1.10992</strain>
    </source>
</reference>
<dbReference type="PANTHER" id="PTHR10266:SF3">
    <property type="entry name" value="CYTOCHROME C1, HEME PROTEIN, MITOCHONDRIAL"/>
    <property type="match status" value="1"/>
</dbReference>
<feature type="transmembrane region" description="Helical" evidence="9">
    <location>
        <begin position="218"/>
        <end position="236"/>
    </location>
</feature>
<keyword evidence="10" id="KW-0732">Signal</keyword>
<dbReference type="Gene3D" id="1.10.760.10">
    <property type="entry name" value="Cytochrome c-like domain"/>
    <property type="match status" value="1"/>
</dbReference>
<feature type="domain" description="Cytochrome c" evidence="11">
    <location>
        <begin position="36"/>
        <end position="204"/>
    </location>
</feature>
<dbReference type="Pfam" id="PF02167">
    <property type="entry name" value="Cytochrom_C1"/>
    <property type="match status" value="1"/>
</dbReference>
<comment type="caution">
    <text evidence="12">The sequence shown here is derived from an EMBL/GenBank/DDBJ whole genome shotgun (WGS) entry which is preliminary data.</text>
</comment>
<dbReference type="InterPro" id="IPR002326">
    <property type="entry name" value="Cyt_c1"/>
</dbReference>
<evidence type="ECO:0000256" key="1">
    <source>
        <dbReference type="ARBA" id="ARBA00004370"/>
    </source>
</evidence>
<protein>
    <submittedName>
        <fullName evidence="12">Cytochrome c1</fullName>
    </submittedName>
</protein>
<keyword evidence="7 9" id="KW-0472">Membrane</keyword>
<evidence type="ECO:0000256" key="9">
    <source>
        <dbReference type="SAM" id="Phobius"/>
    </source>
</evidence>
<evidence type="ECO:0000256" key="4">
    <source>
        <dbReference type="ARBA" id="ARBA00022723"/>
    </source>
</evidence>
<comment type="subcellular location">
    <subcellularLocation>
        <location evidence="1">Membrane</location>
    </subcellularLocation>
</comment>
<evidence type="ECO:0000256" key="2">
    <source>
        <dbReference type="ARBA" id="ARBA00022617"/>
    </source>
</evidence>
<evidence type="ECO:0000313" key="13">
    <source>
        <dbReference type="Proteomes" id="UP001597380"/>
    </source>
</evidence>
<evidence type="ECO:0000259" key="11">
    <source>
        <dbReference type="PROSITE" id="PS51007"/>
    </source>
</evidence>